<dbReference type="EMBL" id="BMXR01000010">
    <property type="protein sequence ID" value="GGX66720.1"/>
    <property type="molecule type" value="Genomic_DNA"/>
</dbReference>
<evidence type="ECO:0000256" key="1">
    <source>
        <dbReference type="SAM" id="Coils"/>
    </source>
</evidence>
<dbReference type="RefSeq" id="WP_189611698.1">
    <property type="nucleotide sequence ID" value="NZ_BMXR01000010.1"/>
</dbReference>
<evidence type="ECO:0000313" key="3">
    <source>
        <dbReference type="Proteomes" id="UP000626148"/>
    </source>
</evidence>
<reference evidence="2" key="1">
    <citation type="journal article" date="2014" name="Int. J. Syst. Evol. Microbiol.">
        <title>Complete genome sequence of Corynebacterium casei LMG S-19264T (=DSM 44701T), isolated from a smear-ripened cheese.</title>
        <authorList>
            <consortium name="US DOE Joint Genome Institute (JGI-PGF)"/>
            <person name="Walter F."/>
            <person name="Albersmeier A."/>
            <person name="Kalinowski J."/>
            <person name="Ruckert C."/>
        </authorList>
    </citation>
    <scope>NUCLEOTIDE SEQUENCE</scope>
    <source>
        <strain evidence="2">KCTC 22169</strain>
    </source>
</reference>
<dbReference type="Gene3D" id="1.10.1660.10">
    <property type="match status" value="1"/>
</dbReference>
<comment type="caution">
    <text evidence="2">The sequence shown here is derived from an EMBL/GenBank/DDBJ whole genome shotgun (WGS) entry which is preliminary data.</text>
</comment>
<evidence type="ECO:0000313" key="2">
    <source>
        <dbReference type="EMBL" id="GGX66720.1"/>
    </source>
</evidence>
<feature type="coiled-coil region" evidence="1">
    <location>
        <begin position="63"/>
        <end position="110"/>
    </location>
</feature>
<organism evidence="2 3">
    <name type="scientific">Saccharospirillum salsuginis</name>
    <dbReference type="NCBI Taxonomy" id="418750"/>
    <lineage>
        <taxon>Bacteria</taxon>
        <taxon>Pseudomonadati</taxon>
        <taxon>Pseudomonadota</taxon>
        <taxon>Gammaproteobacteria</taxon>
        <taxon>Oceanospirillales</taxon>
        <taxon>Saccharospirillaceae</taxon>
        <taxon>Saccharospirillum</taxon>
    </lineage>
</organism>
<dbReference type="Proteomes" id="UP000626148">
    <property type="component" value="Unassembled WGS sequence"/>
</dbReference>
<name>A0A918KK69_9GAMM</name>
<dbReference type="AlphaFoldDB" id="A0A918KK69"/>
<proteinExistence type="predicted"/>
<dbReference type="Pfam" id="PF13591">
    <property type="entry name" value="MerR_2"/>
    <property type="match status" value="1"/>
</dbReference>
<accession>A0A918KK69</accession>
<keyword evidence="3" id="KW-1185">Reference proteome</keyword>
<gene>
    <name evidence="2" type="ORF">GCM10007392_38090</name>
</gene>
<keyword evidence="1" id="KW-0175">Coiled coil</keyword>
<sequence>MNTTVTTIVVTEHQLSDETTVWTLTEVCERTALSRESVMDLVDLGVIRPTAESRRGAREWTFQDQALARLQRASRLRRELELDWAGVAVAIDLMEEIQQLRREVDSLRKQLYRS</sequence>
<protein>
    <submittedName>
        <fullName evidence="2">Chaperone-modulator protein CbpM</fullName>
    </submittedName>
</protein>
<reference evidence="2" key="2">
    <citation type="submission" date="2020-09" db="EMBL/GenBank/DDBJ databases">
        <authorList>
            <person name="Sun Q."/>
            <person name="Kim S."/>
        </authorList>
    </citation>
    <scope>NUCLEOTIDE SEQUENCE</scope>
    <source>
        <strain evidence="2">KCTC 22169</strain>
    </source>
</reference>